<dbReference type="Proteomes" id="UP000003672">
    <property type="component" value="Unassembled WGS sequence"/>
</dbReference>
<organism evidence="5 6">
    <name type="scientific">Lactobacillus paragasseri JV-V03</name>
    <dbReference type="NCBI Taxonomy" id="525326"/>
    <lineage>
        <taxon>Bacteria</taxon>
        <taxon>Bacillati</taxon>
        <taxon>Bacillota</taxon>
        <taxon>Bacilli</taxon>
        <taxon>Lactobacillales</taxon>
        <taxon>Lactobacillaceae</taxon>
        <taxon>Lactobacillus</taxon>
    </lineage>
</organism>
<evidence type="ECO:0000256" key="1">
    <source>
        <dbReference type="ARBA" id="ARBA00022729"/>
    </source>
</evidence>
<dbReference type="Pfam" id="PF16729">
    <property type="entry name" value="DUF5067"/>
    <property type="match status" value="1"/>
</dbReference>
<gene>
    <name evidence="5" type="ORF">HMPREF0514_10281</name>
</gene>
<dbReference type="Gene3D" id="2.60.40.1240">
    <property type="match status" value="1"/>
</dbReference>
<reference evidence="5 6" key="1">
    <citation type="submission" date="2010-06" db="EMBL/GenBank/DDBJ databases">
        <authorList>
            <person name="Muzny D."/>
            <person name="Qin X."/>
            <person name="Buhay C."/>
            <person name="Dugan-Rocha S."/>
            <person name="Ding Y."/>
            <person name="Chen G."/>
            <person name="Hawes A."/>
            <person name="Holder M."/>
            <person name="Jhangiani S."/>
            <person name="Johnson A."/>
            <person name="Khan Z."/>
            <person name="Li Z."/>
            <person name="Liu W."/>
            <person name="Liu X."/>
            <person name="Perez L."/>
            <person name="Shen H."/>
            <person name="Wang Q."/>
            <person name="Watt J."/>
            <person name="Xi L."/>
            <person name="Xin Y."/>
            <person name="Zhou J."/>
            <person name="Deng J."/>
            <person name="Jiang H."/>
            <person name="Liu Y."/>
            <person name="Qu J."/>
            <person name="Song X.-Z."/>
            <person name="Zhang L."/>
            <person name="Villasana D."/>
            <person name="Johnson A."/>
            <person name="Liu J."/>
            <person name="Liyanage D."/>
            <person name="Lorensuhewa L."/>
            <person name="Robinson T."/>
            <person name="Song A."/>
            <person name="Song B.-B."/>
            <person name="Dinh H."/>
            <person name="Thornton R."/>
            <person name="Coyle M."/>
            <person name="Francisco L."/>
            <person name="Jackson L."/>
            <person name="Javaid M."/>
            <person name="Korchina V."/>
            <person name="Kovar C."/>
            <person name="Mata R."/>
            <person name="Mathew T."/>
            <person name="Ngo R."/>
            <person name="Nguyen L."/>
            <person name="Nguyen N."/>
            <person name="Okwuonu G."/>
            <person name="Ongeri F."/>
            <person name="Pham C."/>
            <person name="Simmons D."/>
            <person name="Wilczek-Boney K."/>
            <person name="Hale W."/>
            <person name="Jakkamsetti A."/>
            <person name="Pham P."/>
            <person name="Ruth R."/>
            <person name="San Lucas F."/>
            <person name="Warren J."/>
            <person name="Zhang J."/>
            <person name="Zhao Z."/>
            <person name="Zhou C."/>
            <person name="Zhu D."/>
            <person name="Lee S."/>
            <person name="Bess C."/>
            <person name="Blankenburg K."/>
            <person name="Forbes L."/>
            <person name="Fu Q."/>
            <person name="Gubbala S."/>
            <person name="Hirani K."/>
            <person name="Jayaseelan J.C."/>
            <person name="Lara F."/>
            <person name="Munidasa M."/>
            <person name="Palculict T."/>
            <person name="Patil S."/>
            <person name="Pu L.-L."/>
            <person name="Saada N."/>
            <person name="Tang L."/>
            <person name="Weissenberger G."/>
            <person name="Zhu Y."/>
            <person name="Hemphill L."/>
            <person name="Shang Y."/>
            <person name="Youmans B."/>
            <person name="Ayvaz T."/>
            <person name="Ross M."/>
            <person name="Santibanez J."/>
            <person name="Aqrawi P."/>
            <person name="Gross S."/>
            <person name="Joshi V."/>
            <person name="Fowler G."/>
            <person name="Nazareth L."/>
            <person name="Reid J."/>
            <person name="Worley K."/>
            <person name="Petrosino J."/>
            <person name="Highlander S."/>
            <person name="Gibbs R."/>
        </authorList>
    </citation>
    <scope>NUCLEOTIDE SEQUENCE [LARGE SCALE GENOMIC DNA]</scope>
    <source>
        <strain evidence="5 6">JV-V03</strain>
    </source>
</reference>
<feature type="chain" id="PRO_5041669732" description="DUF5067 domain-containing protein" evidence="3">
    <location>
        <begin position="28"/>
        <end position="218"/>
    </location>
</feature>
<comment type="caution">
    <text evidence="5">The sequence shown here is derived from an EMBL/GenBank/DDBJ whole genome shotgun (WGS) entry which is preliminary data.</text>
</comment>
<sequence>MEDKMKKKLVIAVTSLALLGMVTSACSSNNNSSNSSKSSSSKVNKPKKVVPSDKAKDKTWTYKNKVFDAGIETYKFTKSEIRDSATEGKKILVLYCDVTNNSKKEQDPSNVYMVVHAYQKNDTSNIQLDPGSAALDDNGNDPLQTYSDNLNNKLLPGKTVKACIAYELKNDNPVTVKFENSDFDTIGQEVYKIKLGKLLWDYLIKKLKINNQKRIWKF</sequence>
<feature type="domain" description="DUF5067" evidence="4">
    <location>
        <begin position="48"/>
        <end position="180"/>
    </location>
</feature>
<dbReference type="InterPro" id="IPR031989">
    <property type="entry name" value="DUF5067"/>
</dbReference>
<dbReference type="AlphaFoldDB" id="A0AA87AN14"/>
<accession>A0AA87AN14</accession>
<dbReference type="InterPro" id="IPR029050">
    <property type="entry name" value="Immunoprotect_excell_Ig-like"/>
</dbReference>
<evidence type="ECO:0000313" key="6">
    <source>
        <dbReference type="Proteomes" id="UP000003672"/>
    </source>
</evidence>
<keyword evidence="1 3" id="KW-0732">Signal</keyword>
<dbReference type="PROSITE" id="PS51257">
    <property type="entry name" value="PROKAR_LIPOPROTEIN"/>
    <property type="match status" value="1"/>
</dbReference>
<feature type="region of interest" description="Disordered" evidence="2">
    <location>
        <begin position="28"/>
        <end position="55"/>
    </location>
</feature>
<protein>
    <recommendedName>
        <fullName evidence="4">DUF5067 domain-containing protein</fullName>
    </recommendedName>
</protein>
<dbReference type="EMBL" id="ACGO02000001">
    <property type="protein sequence ID" value="EFJ69837.1"/>
    <property type="molecule type" value="Genomic_DNA"/>
</dbReference>
<feature type="compositionally biased region" description="Low complexity" evidence="2">
    <location>
        <begin position="28"/>
        <end position="43"/>
    </location>
</feature>
<name>A0AA87AN14_9LACO</name>
<evidence type="ECO:0000259" key="4">
    <source>
        <dbReference type="Pfam" id="PF16729"/>
    </source>
</evidence>
<feature type="signal peptide" evidence="3">
    <location>
        <begin position="1"/>
        <end position="27"/>
    </location>
</feature>
<evidence type="ECO:0000256" key="2">
    <source>
        <dbReference type="SAM" id="MobiDB-lite"/>
    </source>
</evidence>
<evidence type="ECO:0000313" key="5">
    <source>
        <dbReference type="EMBL" id="EFJ69837.1"/>
    </source>
</evidence>
<proteinExistence type="predicted"/>
<evidence type="ECO:0000256" key="3">
    <source>
        <dbReference type="SAM" id="SignalP"/>
    </source>
</evidence>